<dbReference type="GO" id="GO:0016853">
    <property type="term" value="F:isomerase activity"/>
    <property type="evidence" value="ECO:0007669"/>
    <property type="project" value="UniProtKB-KW"/>
</dbReference>
<comment type="caution">
    <text evidence="4">The sequence shown here is derived from an EMBL/GenBank/DDBJ whole genome shotgun (WGS) entry which is preliminary data.</text>
</comment>
<dbReference type="InterPro" id="IPR050443">
    <property type="entry name" value="RbsD/FucU_mutarotase"/>
</dbReference>
<evidence type="ECO:0000313" key="5">
    <source>
        <dbReference type="Proteomes" id="UP000298482"/>
    </source>
</evidence>
<dbReference type="SUPFAM" id="SSF102546">
    <property type="entry name" value="RbsD-like"/>
    <property type="match status" value="1"/>
</dbReference>
<comment type="catalytic activity">
    <reaction evidence="1">
        <text>beta-D-ribopyranose = beta-D-ribofuranose</text>
        <dbReference type="Rhea" id="RHEA:25432"/>
        <dbReference type="ChEBI" id="CHEBI:27476"/>
        <dbReference type="ChEBI" id="CHEBI:47002"/>
        <dbReference type="EC" id="5.4.99.62"/>
    </reaction>
</comment>
<protein>
    <submittedName>
        <fullName evidence="4">Fucose isomerase</fullName>
    </submittedName>
</protein>
<accession>A0ABY2KJX0</accession>
<dbReference type="RefSeq" id="WP_103328918.1">
    <property type="nucleotide sequence ID" value="NZ_PPRD01000029.1"/>
</dbReference>
<dbReference type="PANTHER" id="PTHR31690">
    <property type="entry name" value="FUCOSE MUTAROTASE"/>
    <property type="match status" value="1"/>
</dbReference>
<keyword evidence="5" id="KW-1185">Reference proteome</keyword>
<evidence type="ECO:0000256" key="3">
    <source>
        <dbReference type="ARBA" id="ARBA00036324"/>
    </source>
</evidence>
<proteinExistence type="predicted"/>
<gene>
    <name evidence="4" type="ORF">E2556_01440</name>
</gene>
<dbReference type="PANTHER" id="PTHR31690:SF4">
    <property type="entry name" value="FUCOSE MUTAROTASE"/>
    <property type="match status" value="1"/>
</dbReference>
<evidence type="ECO:0000313" key="4">
    <source>
        <dbReference type="EMBL" id="TGA81007.1"/>
    </source>
</evidence>
<dbReference type="EMBL" id="SRJF01000001">
    <property type="protein sequence ID" value="TGA81007.1"/>
    <property type="molecule type" value="Genomic_DNA"/>
</dbReference>
<comment type="catalytic activity">
    <reaction evidence="3">
        <text>alpha-L-fucose = beta-L-fucose</text>
        <dbReference type="Rhea" id="RHEA:25580"/>
        <dbReference type="ChEBI" id="CHEBI:42548"/>
        <dbReference type="ChEBI" id="CHEBI:42589"/>
        <dbReference type="EC" id="5.1.3.29"/>
    </reaction>
</comment>
<dbReference type="InterPro" id="IPR023750">
    <property type="entry name" value="RbsD-like_sf"/>
</dbReference>
<sequence length="136" mass="15445">MLNKIPKILSPEIVKNLMEMGHGDTILLADANFPANTYGKQIIRADGHGTIELLKAILELMPLDTYVAKPAKLMKTVKNDPQPKIWDEYYKIIDQSNYEEIERFSFYETSKDCHTIIQTGETALYGNIILTKGVIE</sequence>
<reference evidence="4 5" key="1">
    <citation type="submission" date="2019-04" db="EMBL/GenBank/DDBJ databases">
        <title>Genomic characterization of Staphylococcus petrasii strains.</title>
        <authorList>
            <person name="Vrbovska V."/>
            <person name="Kovarovic V."/>
            <person name="Maslanova I."/>
            <person name="Indrakova A."/>
            <person name="Petras P."/>
            <person name="Sedo O."/>
            <person name="Svec P."/>
            <person name="Fisarova L."/>
            <person name="Sedlacek I."/>
            <person name="Doskar J."/>
            <person name="Pantucek R."/>
        </authorList>
    </citation>
    <scope>NUCLEOTIDE SEQUENCE [LARGE SCALE GENOMIC DNA]</scope>
    <source>
        <strain evidence="4 5">CCM 8421</strain>
    </source>
</reference>
<evidence type="ECO:0000256" key="1">
    <source>
        <dbReference type="ARBA" id="ARBA00000223"/>
    </source>
</evidence>
<name>A0ABY2KJX0_9STAP</name>
<dbReference type="InterPro" id="IPR007721">
    <property type="entry name" value="RbsD_FucU"/>
</dbReference>
<dbReference type="Proteomes" id="UP000298482">
    <property type="component" value="Unassembled WGS sequence"/>
</dbReference>
<dbReference type="Gene3D" id="3.40.1650.10">
    <property type="entry name" value="RbsD-like domain"/>
    <property type="match status" value="1"/>
</dbReference>
<evidence type="ECO:0000256" key="2">
    <source>
        <dbReference type="ARBA" id="ARBA00023235"/>
    </source>
</evidence>
<organism evidence="4 5">
    <name type="scientific">Staphylococcus croceilyticus</name>
    <dbReference type="NCBI Taxonomy" id="319942"/>
    <lineage>
        <taxon>Bacteria</taxon>
        <taxon>Bacillati</taxon>
        <taxon>Bacillota</taxon>
        <taxon>Bacilli</taxon>
        <taxon>Bacillales</taxon>
        <taxon>Staphylococcaceae</taxon>
        <taxon>Staphylococcus</taxon>
    </lineage>
</organism>
<dbReference type="Pfam" id="PF05025">
    <property type="entry name" value="RbsD_FucU"/>
    <property type="match status" value="1"/>
</dbReference>
<keyword evidence="2 4" id="KW-0413">Isomerase</keyword>